<name>A0A365U6K8_9RHOB</name>
<dbReference type="Pfam" id="PF13403">
    <property type="entry name" value="Hint_2"/>
    <property type="match status" value="1"/>
</dbReference>
<evidence type="ECO:0000313" key="2">
    <source>
        <dbReference type="EMBL" id="RBI84240.1"/>
    </source>
</evidence>
<dbReference type="OrthoDB" id="6305173at2"/>
<gene>
    <name evidence="2" type="ORF">DRV85_12400</name>
</gene>
<dbReference type="Gene3D" id="2.170.16.10">
    <property type="entry name" value="Hedgehog/Intein (Hint) domain"/>
    <property type="match status" value="1"/>
</dbReference>
<dbReference type="SMART" id="SM00306">
    <property type="entry name" value="HintN"/>
    <property type="match status" value="1"/>
</dbReference>
<dbReference type="SUPFAM" id="SSF51294">
    <property type="entry name" value="Hedgehog/intein (Hint) domain"/>
    <property type="match status" value="1"/>
</dbReference>
<proteinExistence type="predicted"/>
<evidence type="ECO:0000313" key="3">
    <source>
        <dbReference type="Proteomes" id="UP000253370"/>
    </source>
</evidence>
<dbReference type="RefSeq" id="WP_113289794.1">
    <property type="nucleotide sequence ID" value="NZ_QNTQ01000011.1"/>
</dbReference>
<sequence>MPADRPPLQLPVYEAPQFTVVEGTNLGDPLGFADELLPDDVYELSKEARPARLAVDPSDGTAFAVAQGSGVGRPGAPLHLDCCLTLMGPDGVPAEALVLVELDESGHVEAIYLHPMARLAPRVPYALVGIDRAGARRRFAEVGCVSFSRGTRITLASGAQIPIEELRAGDRVLTRDDGAQPLRWIGQSTVRAVGAFAPIVITAGALHNAADLVVSPDHRLFVWQREDRLGAGRAEVLVRARHLVNGTTVHVREGGFVDYFQLLFDRHQIIYAEGIAAESLLVDTQTRPVLPETLTKALSNRLPGHGAAPHLDFEVQERLIRRPDAVDLLRRASAR</sequence>
<dbReference type="PROSITE" id="PS50817">
    <property type="entry name" value="INTEIN_N_TER"/>
    <property type="match status" value="1"/>
</dbReference>
<accession>A0A365U6K8</accession>
<organism evidence="2 3">
    <name type="scientific">Rhodosalinus halophilus</name>
    <dbReference type="NCBI Taxonomy" id="2259333"/>
    <lineage>
        <taxon>Bacteria</taxon>
        <taxon>Pseudomonadati</taxon>
        <taxon>Pseudomonadota</taxon>
        <taxon>Alphaproteobacteria</taxon>
        <taxon>Rhodobacterales</taxon>
        <taxon>Paracoccaceae</taxon>
        <taxon>Rhodosalinus</taxon>
    </lineage>
</organism>
<dbReference type="CDD" id="cd00081">
    <property type="entry name" value="Hint"/>
    <property type="match status" value="1"/>
</dbReference>
<dbReference type="InterPro" id="IPR006141">
    <property type="entry name" value="Intein_N"/>
</dbReference>
<dbReference type="EMBL" id="QNTQ01000011">
    <property type="protein sequence ID" value="RBI84240.1"/>
    <property type="molecule type" value="Genomic_DNA"/>
</dbReference>
<keyword evidence="3" id="KW-1185">Reference proteome</keyword>
<dbReference type="InterPro" id="IPR028992">
    <property type="entry name" value="Hedgehog/Intein_dom"/>
</dbReference>
<protein>
    <recommendedName>
        <fullName evidence="1">Hint domain-containing protein</fullName>
    </recommendedName>
</protein>
<dbReference type="InterPro" id="IPR003587">
    <property type="entry name" value="Hint_dom_N"/>
</dbReference>
<evidence type="ECO:0000259" key="1">
    <source>
        <dbReference type="SMART" id="SM00306"/>
    </source>
</evidence>
<comment type="caution">
    <text evidence="2">The sequence shown here is derived from an EMBL/GenBank/DDBJ whole genome shotgun (WGS) entry which is preliminary data.</text>
</comment>
<dbReference type="GO" id="GO:0016539">
    <property type="term" value="P:intein-mediated protein splicing"/>
    <property type="evidence" value="ECO:0007669"/>
    <property type="project" value="InterPro"/>
</dbReference>
<dbReference type="Proteomes" id="UP000253370">
    <property type="component" value="Unassembled WGS sequence"/>
</dbReference>
<feature type="domain" description="Hint" evidence="1">
    <location>
        <begin position="144"/>
        <end position="253"/>
    </location>
</feature>
<dbReference type="AlphaFoldDB" id="A0A365U6K8"/>
<dbReference type="InterPro" id="IPR036844">
    <property type="entry name" value="Hint_dom_sf"/>
</dbReference>
<reference evidence="2 3" key="1">
    <citation type="submission" date="2018-07" db="EMBL/GenBank/DDBJ databases">
        <title>Rhodosalinus sp. strain E84T genomic sequence and assembly.</title>
        <authorList>
            <person name="Liu Z.-W."/>
            <person name="Lu D.-C."/>
        </authorList>
    </citation>
    <scope>NUCLEOTIDE SEQUENCE [LARGE SCALE GENOMIC DNA]</scope>
    <source>
        <strain evidence="2 3">E84</strain>
    </source>
</reference>